<keyword evidence="1" id="KW-0472">Membrane</keyword>
<accession>A0A1B2I2A6</accession>
<feature type="transmembrane region" description="Helical" evidence="1">
    <location>
        <begin position="117"/>
        <end position="139"/>
    </location>
</feature>
<feature type="transmembrane region" description="Helical" evidence="1">
    <location>
        <begin position="206"/>
        <end position="225"/>
    </location>
</feature>
<dbReference type="STRING" id="1197717.BED41_02815"/>
<feature type="domain" description="EamA" evidence="2">
    <location>
        <begin position="5"/>
        <end position="134"/>
    </location>
</feature>
<gene>
    <name evidence="3" type="ORF">BED41_02815</name>
</gene>
<name>A0A1B2I2A6_9BACT</name>
<dbReference type="PANTHER" id="PTHR22911">
    <property type="entry name" value="ACYL-MALONYL CONDENSING ENZYME-RELATED"/>
    <property type="match status" value="1"/>
</dbReference>
<feature type="transmembrane region" description="Helical" evidence="1">
    <location>
        <begin position="87"/>
        <end position="110"/>
    </location>
</feature>
<dbReference type="RefSeq" id="WP_066742853.1">
    <property type="nucleotide sequence ID" value="NZ_CP016757.1"/>
</dbReference>
<proteinExistence type="predicted"/>
<evidence type="ECO:0000313" key="3">
    <source>
        <dbReference type="EMBL" id="ANZ44115.1"/>
    </source>
</evidence>
<feature type="transmembrane region" description="Helical" evidence="1">
    <location>
        <begin position="176"/>
        <end position="194"/>
    </location>
</feature>
<dbReference type="Proteomes" id="UP000093044">
    <property type="component" value="Chromosome"/>
</dbReference>
<dbReference type="InterPro" id="IPR000620">
    <property type="entry name" value="EamA_dom"/>
</dbReference>
<dbReference type="Pfam" id="PF00892">
    <property type="entry name" value="EamA"/>
    <property type="match status" value="2"/>
</dbReference>
<evidence type="ECO:0000259" key="2">
    <source>
        <dbReference type="Pfam" id="PF00892"/>
    </source>
</evidence>
<dbReference type="AlphaFoldDB" id="A0A1B2I2A6"/>
<feature type="transmembrane region" description="Helical" evidence="1">
    <location>
        <begin position="261"/>
        <end position="283"/>
    </location>
</feature>
<dbReference type="SUPFAM" id="SSF103481">
    <property type="entry name" value="Multidrug resistance efflux transporter EmrE"/>
    <property type="match status" value="2"/>
</dbReference>
<dbReference type="InterPro" id="IPR037185">
    <property type="entry name" value="EmrE-like"/>
</dbReference>
<organism evidence="3 4">
    <name type="scientific">Cloacibacillus porcorum</name>
    <dbReference type="NCBI Taxonomy" id="1197717"/>
    <lineage>
        <taxon>Bacteria</taxon>
        <taxon>Thermotogati</taxon>
        <taxon>Synergistota</taxon>
        <taxon>Synergistia</taxon>
        <taxon>Synergistales</taxon>
        <taxon>Synergistaceae</taxon>
        <taxon>Cloacibacillus</taxon>
    </lineage>
</organism>
<evidence type="ECO:0000313" key="4">
    <source>
        <dbReference type="Proteomes" id="UP000093044"/>
    </source>
</evidence>
<reference evidence="3" key="1">
    <citation type="submission" date="2016-08" db="EMBL/GenBank/DDBJ databases">
        <title>Complete genome of Cloacibacillus porcorum.</title>
        <authorList>
            <person name="Looft T."/>
            <person name="Bayles D.O."/>
            <person name="Alt D.P."/>
        </authorList>
    </citation>
    <scope>NUCLEOTIDE SEQUENCE [LARGE SCALE GENOMIC DNA]</scope>
    <source>
        <strain evidence="3">CL-84</strain>
    </source>
</reference>
<dbReference type="KEGG" id="cpor:BED41_02815"/>
<feature type="transmembrane region" description="Helical" evidence="1">
    <location>
        <begin position="145"/>
        <end position="164"/>
    </location>
</feature>
<dbReference type="OrthoDB" id="9806718at2"/>
<keyword evidence="1" id="KW-1133">Transmembrane helix</keyword>
<feature type="transmembrane region" description="Helical" evidence="1">
    <location>
        <begin position="32"/>
        <end position="51"/>
    </location>
</feature>
<protein>
    <recommendedName>
        <fullName evidence="2">EamA domain-containing protein</fullName>
    </recommendedName>
</protein>
<feature type="transmembrane region" description="Helical" evidence="1">
    <location>
        <begin position="232"/>
        <end position="255"/>
    </location>
</feature>
<dbReference type="GO" id="GO:0016020">
    <property type="term" value="C:membrane"/>
    <property type="evidence" value="ECO:0007669"/>
    <property type="project" value="InterPro"/>
</dbReference>
<sequence length="290" mass="31080">MGAYLKYISALMLFGSNGVIASHISLSSYEIVFLRTLIGSAFLAALFFLSGGRPRGIKNRRDLLFLAISGIAMGANWMFLYEAYVRVGVSIATLANYCGPVVVMALSPLLLHERLTFLSAAVFFVVLAGMFLVNGGALLAGGLSWGLACGLLSAVMYAFMVIFNKMAEGITGLENAVFQLFFSFLAVAVFVFAKQGPYVPLTAPELVPVVFLGIVNTGVGCYLYFSSIQRLPAGVVAVCGYLEPLSALMFSAIFLHERLTAVQLLGAFLIIGGAAFYSVVCGYRKRTENS</sequence>
<feature type="transmembrane region" description="Helical" evidence="1">
    <location>
        <begin position="7"/>
        <end position="26"/>
    </location>
</feature>
<keyword evidence="1" id="KW-0812">Transmembrane</keyword>
<dbReference type="PANTHER" id="PTHR22911:SF102">
    <property type="entry name" value="MEMBRANE PROTEIN"/>
    <property type="match status" value="1"/>
</dbReference>
<dbReference type="GeneID" id="83056784"/>
<keyword evidence="4" id="KW-1185">Reference proteome</keyword>
<feature type="domain" description="EamA" evidence="2">
    <location>
        <begin position="145"/>
        <end position="278"/>
    </location>
</feature>
<feature type="transmembrane region" description="Helical" evidence="1">
    <location>
        <begin position="63"/>
        <end position="81"/>
    </location>
</feature>
<dbReference type="EMBL" id="CP016757">
    <property type="protein sequence ID" value="ANZ44115.1"/>
    <property type="molecule type" value="Genomic_DNA"/>
</dbReference>
<evidence type="ECO:0000256" key="1">
    <source>
        <dbReference type="SAM" id="Phobius"/>
    </source>
</evidence>
<dbReference type="Gene3D" id="1.10.3730.20">
    <property type="match status" value="2"/>
</dbReference>